<gene>
    <name evidence="6" type="ORF">LSG31_22490</name>
</gene>
<proteinExistence type="inferred from homology"/>
<dbReference type="Pfam" id="PF21621">
    <property type="entry name" value="MPI_cupin_dom"/>
    <property type="match status" value="1"/>
</dbReference>
<dbReference type="PANTHER" id="PTHR42742">
    <property type="entry name" value="TRANSCRIPTIONAL REPRESSOR MPRA"/>
    <property type="match status" value="1"/>
</dbReference>
<comment type="catalytic activity">
    <reaction evidence="3">
        <text>D-mannose 6-phosphate = D-fructose 6-phosphate</text>
        <dbReference type="Rhea" id="RHEA:12356"/>
        <dbReference type="ChEBI" id="CHEBI:58735"/>
        <dbReference type="ChEBI" id="CHEBI:61527"/>
        <dbReference type="EC" id="5.3.1.8"/>
    </reaction>
</comment>
<evidence type="ECO:0000313" key="6">
    <source>
        <dbReference type="EMBL" id="UOF90588.1"/>
    </source>
</evidence>
<accession>A0ABY4CN30</accession>
<dbReference type="InterPro" id="IPR011051">
    <property type="entry name" value="RmlC_Cupin_sf"/>
</dbReference>
<dbReference type="PANTHER" id="PTHR42742:SF3">
    <property type="entry name" value="FRUCTOKINASE"/>
    <property type="match status" value="1"/>
</dbReference>
<organism evidence="6 7">
    <name type="scientific">Fodinisporobacter ferrooxydans</name>
    <dbReference type="NCBI Taxonomy" id="2901836"/>
    <lineage>
        <taxon>Bacteria</taxon>
        <taxon>Bacillati</taxon>
        <taxon>Bacillota</taxon>
        <taxon>Bacilli</taxon>
        <taxon>Bacillales</taxon>
        <taxon>Alicyclobacillaceae</taxon>
        <taxon>Fodinisporobacter</taxon>
    </lineage>
</organism>
<dbReference type="InterPro" id="IPR046457">
    <property type="entry name" value="PMI_typeI_cat"/>
</dbReference>
<dbReference type="Proteomes" id="UP000830167">
    <property type="component" value="Chromosome"/>
</dbReference>
<dbReference type="Gene3D" id="2.60.120.10">
    <property type="entry name" value="Jelly Rolls"/>
    <property type="match status" value="2"/>
</dbReference>
<dbReference type="InterPro" id="IPR014628">
    <property type="entry name" value="Man6P_isomerase_Firm_short"/>
</dbReference>
<dbReference type="SUPFAM" id="SSF51182">
    <property type="entry name" value="RmlC-like cupins"/>
    <property type="match status" value="1"/>
</dbReference>
<sequence>MQPYPIILQPVFINQPWGGFHLQSLFSFAGQEPVGEAWLLSACKDIHSMILNGMLAGKDLTDIQSMTSEWFGFEKSRSFPLVIKILDTGQNQPVFVHFNDRKQSGLTDSSQINTKFWYILEADQGASVYYGHTAQSKSEFRGMIQQAEWEQLFMRKQVHPGDFFYIPSGMVHGLGKGIVALEVQQSDAASFRLHEPNTGNQNREDIDATDYTIEFEDVLKQINYPSRLPDVQPYKWKQGNTHLTRFVSSDYFIVEKWEIHDSIQTSTERKFRFGFVIDGAGELIAANNTILLTRGKVFLLPASLGEFELRGQLSVFMVYLPR</sequence>
<feature type="domain" description="Mannose-6-phosphate isomerase cupin" evidence="5">
    <location>
        <begin position="244"/>
        <end position="319"/>
    </location>
</feature>
<name>A0ABY4CN30_9BACL</name>
<keyword evidence="2 3" id="KW-0862">Zinc</keyword>
<keyword evidence="1 3" id="KW-0479">Metal-binding</keyword>
<dbReference type="InterPro" id="IPR014710">
    <property type="entry name" value="RmlC-like_jellyroll"/>
</dbReference>
<comment type="cofactor">
    <cofactor evidence="3">
        <name>Zn(2+)</name>
        <dbReference type="ChEBI" id="CHEBI:29105"/>
    </cofactor>
</comment>
<comment type="similarity">
    <text evidence="3">Belongs to the mannose-6-phosphate isomerase type 1 family.</text>
</comment>
<dbReference type="Pfam" id="PF20511">
    <property type="entry name" value="PMI_typeI_cat"/>
    <property type="match status" value="1"/>
</dbReference>
<keyword evidence="7" id="KW-1185">Reference proteome</keyword>
<evidence type="ECO:0000256" key="2">
    <source>
        <dbReference type="ARBA" id="ARBA00022833"/>
    </source>
</evidence>
<feature type="domain" description="Phosphomannose isomerase type I catalytic" evidence="4">
    <location>
        <begin position="27"/>
        <end position="105"/>
    </location>
</feature>
<evidence type="ECO:0000259" key="5">
    <source>
        <dbReference type="Pfam" id="PF21621"/>
    </source>
</evidence>
<dbReference type="EMBL" id="CP089291">
    <property type="protein sequence ID" value="UOF90588.1"/>
    <property type="molecule type" value="Genomic_DNA"/>
</dbReference>
<evidence type="ECO:0000256" key="1">
    <source>
        <dbReference type="ARBA" id="ARBA00022723"/>
    </source>
</evidence>
<evidence type="ECO:0000256" key="3">
    <source>
        <dbReference type="PIRNR" id="PIRNR036894"/>
    </source>
</evidence>
<dbReference type="PIRSF" id="PIRSF036894">
    <property type="entry name" value="PMI_Firm_short"/>
    <property type="match status" value="1"/>
</dbReference>
<evidence type="ECO:0000259" key="4">
    <source>
        <dbReference type="Pfam" id="PF20511"/>
    </source>
</evidence>
<dbReference type="InterPro" id="IPR049071">
    <property type="entry name" value="MPI_cupin_dom"/>
</dbReference>
<keyword evidence="3" id="KW-0413">Isomerase</keyword>
<dbReference type="RefSeq" id="WP_347437287.1">
    <property type="nucleotide sequence ID" value="NZ_CP089291.1"/>
</dbReference>
<dbReference type="EC" id="5.3.1.8" evidence="3"/>
<evidence type="ECO:0000313" key="7">
    <source>
        <dbReference type="Proteomes" id="UP000830167"/>
    </source>
</evidence>
<reference evidence="6" key="1">
    <citation type="submission" date="2021-12" db="EMBL/GenBank/DDBJ databases">
        <title>Alicyclobacillaceae gen. nov., sp. nov., isolated from chalcocite enrichment system.</title>
        <authorList>
            <person name="Jiang Z."/>
        </authorList>
    </citation>
    <scope>NUCLEOTIDE SEQUENCE</scope>
    <source>
        <strain evidence="6">MYW30-H2</strain>
    </source>
</reference>
<protein>
    <recommendedName>
        <fullName evidence="3">Mannose-6-phosphate isomerase</fullName>
        <ecNumber evidence="3">5.3.1.8</ecNumber>
    </recommendedName>
</protein>
<dbReference type="InterPro" id="IPR051804">
    <property type="entry name" value="Carb_Metab_Reg_Kinase/Isom"/>
</dbReference>
<dbReference type="CDD" id="cd07010">
    <property type="entry name" value="cupin_PMI_type_I_N_bac"/>
    <property type="match status" value="1"/>
</dbReference>